<evidence type="ECO:0000256" key="1">
    <source>
        <dbReference type="SAM" id="Phobius"/>
    </source>
</evidence>
<dbReference type="RefSeq" id="WP_309804762.1">
    <property type="nucleotide sequence ID" value="NZ_JAVDRD010000003.1"/>
</dbReference>
<keyword evidence="1" id="KW-1133">Transmembrane helix</keyword>
<feature type="transmembrane region" description="Helical" evidence="1">
    <location>
        <begin position="94"/>
        <end position="115"/>
    </location>
</feature>
<name>A0ABU1MK63_9SPHN</name>
<evidence type="ECO:0000313" key="2">
    <source>
        <dbReference type="EMBL" id="MDR6510538.1"/>
    </source>
</evidence>
<proteinExistence type="predicted"/>
<dbReference type="Proteomes" id="UP001184150">
    <property type="component" value="Unassembled WGS sequence"/>
</dbReference>
<accession>A0ABU1MK63</accession>
<dbReference type="EMBL" id="JAVDRD010000003">
    <property type="protein sequence ID" value="MDR6510538.1"/>
    <property type="molecule type" value="Genomic_DNA"/>
</dbReference>
<evidence type="ECO:0000313" key="3">
    <source>
        <dbReference type="Proteomes" id="UP001184150"/>
    </source>
</evidence>
<comment type="caution">
    <text evidence="2">The sequence shown here is derived from an EMBL/GenBank/DDBJ whole genome shotgun (WGS) entry which is preliminary data.</text>
</comment>
<gene>
    <name evidence="2" type="ORF">J2792_001404</name>
</gene>
<protein>
    <recommendedName>
        <fullName evidence="4">DUF4129 domain-containing protein</fullName>
    </recommendedName>
</protein>
<keyword evidence="1" id="KW-0812">Transmembrane</keyword>
<keyword evidence="1" id="KW-0472">Membrane</keyword>
<sequence>MSTVAAAARAVTATAQGPATTAQADAARAEHAWQTVRGMGDIQFAPVPPPPADPPYVPPHWLQALVNALAQVLEWINLHVFLPLGLALARSEQLLLVMICVVGLAALAWLAWSLLAPWLRARRARAGVTAPEWSPTPQAALALLEDADALAAQGRYAEAVHLLLQRSVADIGAARPDWLAPSSTAREIAMLPALPVEARQAFATMADEVERARYALRAPGLGEWQRARGAYAAFALQSLEAQA</sequence>
<organism evidence="2 3">
    <name type="scientific">Novosphingobium capsulatum</name>
    <dbReference type="NCBI Taxonomy" id="13688"/>
    <lineage>
        <taxon>Bacteria</taxon>
        <taxon>Pseudomonadati</taxon>
        <taxon>Pseudomonadota</taxon>
        <taxon>Alphaproteobacteria</taxon>
        <taxon>Sphingomonadales</taxon>
        <taxon>Sphingomonadaceae</taxon>
        <taxon>Novosphingobium</taxon>
    </lineage>
</organism>
<reference evidence="2 3" key="1">
    <citation type="submission" date="2023-07" db="EMBL/GenBank/DDBJ databases">
        <title>Sorghum-associated microbial communities from plants grown in Nebraska, USA.</title>
        <authorList>
            <person name="Schachtman D."/>
        </authorList>
    </citation>
    <scope>NUCLEOTIDE SEQUENCE [LARGE SCALE GENOMIC DNA]</scope>
    <source>
        <strain evidence="2 3">DS1027</strain>
    </source>
</reference>
<evidence type="ECO:0008006" key="4">
    <source>
        <dbReference type="Google" id="ProtNLM"/>
    </source>
</evidence>
<keyword evidence="3" id="KW-1185">Reference proteome</keyword>